<feature type="region of interest" description="Disordered" evidence="1">
    <location>
        <begin position="34"/>
        <end position="57"/>
    </location>
</feature>
<keyword evidence="2" id="KW-1133">Transmembrane helix</keyword>
<reference evidence="4 5" key="1">
    <citation type="submission" date="2016-02" db="EMBL/GenBank/DDBJ databases">
        <title>Anaerosporomusa subterraneum gen. nov., sp. nov., a spore-forming obligate anaerobe isolated from saprolite.</title>
        <authorList>
            <person name="Choi J.K."/>
            <person name="Shah M."/>
            <person name="Yee N."/>
        </authorList>
    </citation>
    <scope>NUCLEOTIDE SEQUENCE [LARGE SCALE GENOMIC DNA]</scope>
    <source>
        <strain evidence="4 5">RU4</strain>
    </source>
</reference>
<sequence length="117" mass="13049">MRCVHCGFTLTDEATSCPNCGKPVSPVSVLSPQERESFDGVTIDQDGGERSDRNDSQQQQRVYFRHVHMGGNNKLSGLITLLIIGLVIAIFLFFAVPMIVFLMVGAVVMWILNRLFF</sequence>
<evidence type="ECO:0000256" key="2">
    <source>
        <dbReference type="SAM" id="Phobius"/>
    </source>
</evidence>
<evidence type="ECO:0000259" key="3">
    <source>
        <dbReference type="Pfam" id="PF13240"/>
    </source>
</evidence>
<keyword evidence="2" id="KW-0812">Transmembrane</keyword>
<proteinExistence type="predicted"/>
<dbReference type="Proteomes" id="UP000076268">
    <property type="component" value="Unassembled WGS sequence"/>
</dbReference>
<feature type="domain" description="Zinc-ribbon" evidence="3">
    <location>
        <begin position="3"/>
        <end position="24"/>
    </location>
</feature>
<keyword evidence="2" id="KW-0472">Membrane</keyword>
<dbReference type="EMBL" id="LSGP01000025">
    <property type="protein sequence ID" value="KYZ75106.1"/>
    <property type="molecule type" value="Genomic_DNA"/>
</dbReference>
<dbReference type="Pfam" id="PF13240">
    <property type="entry name" value="Zn_Ribbon_1"/>
    <property type="match status" value="1"/>
</dbReference>
<dbReference type="AlphaFoldDB" id="A0A154BMF5"/>
<comment type="caution">
    <text evidence="4">The sequence shown here is derived from an EMBL/GenBank/DDBJ whole genome shotgun (WGS) entry which is preliminary data.</text>
</comment>
<feature type="transmembrane region" description="Helical" evidence="2">
    <location>
        <begin position="79"/>
        <end position="112"/>
    </location>
</feature>
<evidence type="ECO:0000313" key="5">
    <source>
        <dbReference type="Proteomes" id="UP000076268"/>
    </source>
</evidence>
<gene>
    <name evidence="4" type="ORF">AXX12_13075</name>
</gene>
<protein>
    <recommendedName>
        <fullName evidence="3">Zinc-ribbon domain-containing protein</fullName>
    </recommendedName>
</protein>
<organism evidence="4 5">
    <name type="scientific">Anaerosporomusa subterranea</name>
    <dbReference type="NCBI Taxonomy" id="1794912"/>
    <lineage>
        <taxon>Bacteria</taxon>
        <taxon>Bacillati</taxon>
        <taxon>Bacillota</taxon>
        <taxon>Negativicutes</taxon>
        <taxon>Acetonemataceae</taxon>
        <taxon>Anaerosporomusa</taxon>
    </lineage>
</organism>
<evidence type="ECO:0000256" key="1">
    <source>
        <dbReference type="SAM" id="MobiDB-lite"/>
    </source>
</evidence>
<evidence type="ECO:0000313" key="4">
    <source>
        <dbReference type="EMBL" id="KYZ75106.1"/>
    </source>
</evidence>
<dbReference type="InterPro" id="IPR026870">
    <property type="entry name" value="Zinc_ribbon_dom"/>
</dbReference>
<name>A0A154BMF5_ANASB</name>
<accession>A0A154BMF5</accession>
<keyword evidence="5" id="KW-1185">Reference proteome</keyword>